<dbReference type="EMBL" id="MU865292">
    <property type="protein sequence ID" value="KAK4231588.1"/>
    <property type="molecule type" value="Genomic_DNA"/>
</dbReference>
<evidence type="ECO:0000313" key="2">
    <source>
        <dbReference type="EMBL" id="KAK4231588.1"/>
    </source>
</evidence>
<proteinExistence type="predicted"/>
<keyword evidence="3" id="KW-1185">Reference proteome</keyword>
<reference evidence="2" key="1">
    <citation type="journal article" date="2023" name="Mol. Phylogenet. Evol.">
        <title>Genome-scale phylogeny and comparative genomics of the fungal order Sordariales.</title>
        <authorList>
            <person name="Hensen N."/>
            <person name="Bonometti L."/>
            <person name="Westerberg I."/>
            <person name="Brannstrom I.O."/>
            <person name="Guillou S."/>
            <person name="Cros-Aarteil S."/>
            <person name="Calhoun S."/>
            <person name="Haridas S."/>
            <person name="Kuo A."/>
            <person name="Mondo S."/>
            <person name="Pangilinan J."/>
            <person name="Riley R."/>
            <person name="LaButti K."/>
            <person name="Andreopoulos B."/>
            <person name="Lipzen A."/>
            <person name="Chen C."/>
            <person name="Yan M."/>
            <person name="Daum C."/>
            <person name="Ng V."/>
            <person name="Clum A."/>
            <person name="Steindorff A."/>
            <person name="Ohm R.A."/>
            <person name="Martin F."/>
            <person name="Silar P."/>
            <person name="Natvig D.O."/>
            <person name="Lalanne C."/>
            <person name="Gautier V."/>
            <person name="Ament-Velasquez S.L."/>
            <person name="Kruys A."/>
            <person name="Hutchinson M.I."/>
            <person name="Powell A.J."/>
            <person name="Barry K."/>
            <person name="Miller A.N."/>
            <person name="Grigoriev I.V."/>
            <person name="Debuchy R."/>
            <person name="Gladieux P."/>
            <person name="Hiltunen Thoren M."/>
            <person name="Johannesson H."/>
        </authorList>
    </citation>
    <scope>NUCLEOTIDE SEQUENCE</scope>
    <source>
        <strain evidence="2">CBS 990.96</strain>
    </source>
</reference>
<reference evidence="2" key="2">
    <citation type="submission" date="2023-05" db="EMBL/GenBank/DDBJ databases">
        <authorList>
            <consortium name="Lawrence Berkeley National Laboratory"/>
            <person name="Steindorff A."/>
            <person name="Hensen N."/>
            <person name="Bonometti L."/>
            <person name="Westerberg I."/>
            <person name="Brannstrom I.O."/>
            <person name="Guillou S."/>
            <person name="Cros-Aarteil S."/>
            <person name="Calhoun S."/>
            <person name="Haridas S."/>
            <person name="Kuo A."/>
            <person name="Mondo S."/>
            <person name="Pangilinan J."/>
            <person name="Riley R."/>
            <person name="Labutti K."/>
            <person name="Andreopoulos B."/>
            <person name="Lipzen A."/>
            <person name="Chen C."/>
            <person name="Yanf M."/>
            <person name="Daum C."/>
            <person name="Ng V."/>
            <person name="Clum A."/>
            <person name="Ohm R."/>
            <person name="Martin F."/>
            <person name="Silar P."/>
            <person name="Natvig D."/>
            <person name="Lalanne C."/>
            <person name="Gautier V."/>
            <person name="Ament-Velasquez S.L."/>
            <person name="Kruys A."/>
            <person name="Hutchinson M.I."/>
            <person name="Powell A.J."/>
            <person name="Barry K."/>
            <person name="Miller A.N."/>
            <person name="Grigoriev I.V."/>
            <person name="Debuchy R."/>
            <person name="Gladieux P."/>
            <person name="Thoren M.H."/>
            <person name="Johannesson H."/>
        </authorList>
    </citation>
    <scope>NUCLEOTIDE SEQUENCE</scope>
    <source>
        <strain evidence="2">CBS 990.96</strain>
    </source>
</reference>
<dbReference type="Proteomes" id="UP001301958">
    <property type="component" value="Unassembled WGS sequence"/>
</dbReference>
<sequence>MFFNFKSSATLLALLATPILADPSAKLNLISTIIQPQDKIIQEGDLILTETLILDNNAIVTFWVASSPKNTTTISEKFPKKL</sequence>
<name>A0AAN7H3Z5_9PEZI</name>
<protein>
    <submittedName>
        <fullName evidence="2">Uncharacterized protein</fullName>
    </submittedName>
</protein>
<dbReference type="AlphaFoldDB" id="A0AAN7H3Z5"/>
<feature type="signal peptide" evidence="1">
    <location>
        <begin position="1"/>
        <end position="21"/>
    </location>
</feature>
<keyword evidence="1" id="KW-0732">Signal</keyword>
<accession>A0AAN7H3Z5</accession>
<comment type="caution">
    <text evidence="2">The sequence shown here is derived from an EMBL/GenBank/DDBJ whole genome shotgun (WGS) entry which is preliminary data.</text>
</comment>
<gene>
    <name evidence="2" type="ORF">QBC38DRAFT_495605</name>
</gene>
<organism evidence="2 3">
    <name type="scientific">Podospora fimiseda</name>
    <dbReference type="NCBI Taxonomy" id="252190"/>
    <lineage>
        <taxon>Eukaryota</taxon>
        <taxon>Fungi</taxon>
        <taxon>Dikarya</taxon>
        <taxon>Ascomycota</taxon>
        <taxon>Pezizomycotina</taxon>
        <taxon>Sordariomycetes</taxon>
        <taxon>Sordariomycetidae</taxon>
        <taxon>Sordariales</taxon>
        <taxon>Podosporaceae</taxon>
        <taxon>Podospora</taxon>
    </lineage>
</organism>
<feature type="chain" id="PRO_5042898827" evidence="1">
    <location>
        <begin position="22"/>
        <end position="82"/>
    </location>
</feature>
<evidence type="ECO:0000256" key="1">
    <source>
        <dbReference type="SAM" id="SignalP"/>
    </source>
</evidence>
<evidence type="ECO:0000313" key="3">
    <source>
        <dbReference type="Proteomes" id="UP001301958"/>
    </source>
</evidence>